<keyword evidence="1" id="KW-1017">Isopeptide bond</keyword>
<evidence type="ECO:0000256" key="2">
    <source>
        <dbReference type="SAM" id="MobiDB-lite"/>
    </source>
</evidence>
<dbReference type="GO" id="GO:0003729">
    <property type="term" value="F:mRNA binding"/>
    <property type="evidence" value="ECO:0007669"/>
    <property type="project" value="UniProtKB-ARBA"/>
</dbReference>
<comment type="caution">
    <text evidence="5">The sequence shown here is derived from an EMBL/GenBank/DDBJ whole genome shotgun (WGS) entry which is preliminary data.</text>
</comment>
<dbReference type="InterPro" id="IPR029071">
    <property type="entry name" value="Ubiquitin-like_domsf"/>
</dbReference>
<dbReference type="EMBL" id="BQKI01000098">
    <property type="protein sequence ID" value="GJN39513.1"/>
    <property type="molecule type" value="Genomic_DNA"/>
</dbReference>
<feature type="transmembrane region" description="Helical" evidence="3">
    <location>
        <begin position="415"/>
        <end position="433"/>
    </location>
</feature>
<dbReference type="PANTHER" id="PTHR10666">
    <property type="entry name" value="UBIQUITIN"/>
    <property type="match status" value="1"/>
</dbReference>
<keyword evidence="6" id="KW-1185">Reference proteome</keyword>
<feature type="compositionally biased region" description="Basic residues" evidence="2">
    <location>
        <begin position="23"/>
        <end position="39"/>
    </location>
</feature>
<reference evidence="5" key="1">
    <citation type="journal article" date="2018" name="DNA Res.">
        <title>Multiple hybrid de novo genome assembly of finger millet, an orphan allotetraploid crop.</title>
        <authorList>
            <person name="Hatakeyama M."/>
            <person name="Aluri S."/>
            <person name="Balachadran M.T."/>
            <person name="Sivarajan S.R."/>
            <person name="Patrignani A."/>
            <person name="Gruter S."/>
            <person name="Poveda L."/>
            <person name="Shimizu-Inatsugi R."/>
            <person name="Baeten J."/>
            <person name="Francoijs K.J."/>
            <person name="Nataraja K.N."/>
            <person name="Reddy Y.A.N."/>
            <person name="Phadnis S."/>
            <person name="Ravikumar R.L."/>
            <person name="Schlapbach R."/>
            <person name="Sreeman S.M."/>
            <person name="Shimizu K.K."/>
        </authorList>
    </citation>
    <scope>NUCLEOTIDE SEQUENCE</scope>
</reference>
<keyword evidence="3" id="KW-0812">Transmembrane</keyword>
<feature type="domain" description="Ubiquitin-like" evidence="4">
    <location>
        <begin position="249"/>
        <end position="335"/>
    </location>
</feature>
<dbReference type="SUPFAM" id="SSF54236">
    <property type="entry name" value="Ubiquitin-like"/>
    <property type="match status" value="2"/>
</dbReference>
<evidence type="ECO:0000259" key="4">
    <source>
        <dbReference type="PROSITE" id="PS50053"/>
    </source>
</evidence>
<feature type="domain" description="Ubiquitin-like" evidence="4">
    <location>
        <begin position="109"/>
        <end position="177"/>
    </location>
</feature>
<dbReference type="Pfam" id="PF00240">
    <property type="entry name" value="ubiquitin"/>
    <property type="match status" value="2"/>
</dbReference>
<dbReference type="InterPro" id="IPR019956">
    <property type="entry name" value="Ubiquitin_dom"/>
</dbReference>
<proteinExistence type="predicted"/>
<evidence type="ECO:0000256" key="1">
    <source>
        <dbReference type="ARBA" id="ARBA00022499"/>
    </source>
</evidence>
<organism evidence="5 6">
    <name type="scientific">Eleusine coracana subsp. coracana</name>
    <dbReference type="NCBI Taxonomy" id="191504"/>
    <lineage>
        <taxon>Eukaryota</taxon>
        <taxon>Viridiplantae</taxon>
        <taxon>Streptophyta</taxon>
        <taxon>Embryophyta</taxon>
        <taxon>Tracheophyta</taxon>
        <taxon>Spermatophyta</taxon>
        <taxon>Magnoliopsida</taxon>
        <taxon>Liliopsida</taxon>
        <taxon>Poales</taxon>
        <taxon>Poaceae</taxon>
        <taxon>PACMAD clade</taxon>
        <taxon>Chloridoideae</taxon>
        <taxon>Cynodonteae</taxon>
        <taxon>Eleusininae</taxon>
        <taxon>Eleusine</taxon>
    </lineage>
</organism>
<dbReference type="Gene3D" id="3.10.20.90">
    <property type="entry name" value="Phosphatidylinositol 3-kinase Catalytic Subunit, Chain A, domain 1"/>
    <property type="match status" value="2"/>
</dbReference>
<evidence type="ECO:0000313" key="5">
    <source>
        <dbReference type="EMBL" id="GJN39513.1"/>
    </source>
</evidence>
<feature type="region of interest" description="Disordered" evidence="2">
    <location>
        <begin position="1"/>
        <end position="50"/>
    </location>
</feature>
<dbReference type="PRINTS" id="PR00348">
    <property type="entry name" value="UBIQUITIN"/>
</dbReference>
<name>A0AAV5FXB9_ELECO</name>
<dbReference type="SMART" id="SM00213">
    <property type="entry name" value="UBQ"/>
    <property type="match status" value="2"/>
</dbReference>
<sequence length="438" mass="48148">MPTPSFGAEGADEEEEHETAPPRRLRPRLPRHPCGRLRLHPPSNASLGPIRSGEREAVATEATALRPLLLQRWCSPPLFFLGRWPDPELRGGGYSIRQKGGNKDLREFLTGKTMTLEMDPSDTIYIVKAKVLDKEGVIPDHQRLIFAGKLLEDGRTIAEYNVHKESTLHLQLHHHGGNNGSQILLNKPTGKTSNNYIEVESPNMPAYSLDTLILSISLTVENTWLQPAPFGLKTCSHQAISVLDPRSRVSVEAKALDPARRDLREFLTGKTMTLEMDPSDTIYIVKAKVLDKEGVIPDHQRLIFAGKLLEDGRTIAEYNVHKESTLHLQLHHHGGNNGSQILLNKPTGKTSNNYIEVFDLEDENGGLVPAVGQDDEVDGGFAERVRQVLPLMGLTVVSLAATGLTVGTATPGKSFGLFLMLLGGLTVATIPVLRARNK</sequence>
<protein>
    <recommendedName>
        <fullName evidence="4">Ubiquitin-like domain-containing protein</fullName>
    </recommendedName>
</protein>
<accession>A0AAV5FXB9</accession>
<gene>
    <name evidence="5" type="primary">gb28637</name>
    <name evidence="5" type="ORF">PR202_gb28637</name>
</gene>
<dbReference type="AlphaFoldDB" id="A0AAV5FXB9"/>
<dbReference type="PROSITE" id="PS50053">
    <property type="entry name" value="UBIQUITIN_2"/>
    <property type="match status" value="2"/>
</dbReference>
<evidence type="ECO:0000256" key="3">
    <source>
        <dbReference type="SAM" id="Phobius"/>
    </source>
</evidence>
<keyword evidence="3" id="KW-1133">Transmembrane helix</keyword>
<dbReference type="InterPro" id="IPR050158">
    <property type="entry name" value="Ubiquitin_ubiquitin-like"/>
</dbReference>
<feature type="transmembrane region" description="Helical" evidence="3">
    <location>
        <begin position="388"/>
        <end position="409"/>
    </location>
</feature>
<dbReference type="FunFam" id="3.10.20.90:FF:000160">
    <property type="entry name" value="Polyubiquitin-C"/>
    <property type="match status" value="2"/>
</dbReference>
<keyword evidence="3" id="KW-0472">Membrane</keyword>
<reference evidence="5" key="2">
    <citation type="submission" date="2021-12" db="EMBL/GenBank/DDBJ databases">
        <title>Resequencing data analysis of finger millet.</title>
        <authorList>
            <person name="Hatakeyama M."/>
            <person name="Aluri S."/>
            <person name="Balachadran M.T."/>
            <person name="Sivarajan S.R."/>
            <person name="Poveda L."/>
            <person name="Shimizu-Inatsugi R."/>
            <person name="Schlapbach R."/>
            <person name="Sreeman S.M."/>
            <person name="Shimizu K.K."/>
        </authorList>
    </citation>
    <scope>NUCLEOTIDE SEQUENCE</scope>
</reference>
<evidence type="ECO:0000313" key="6">
    <source>
        <dbReference type="Proteomes" id="UP001054889"/>
    </source>
</evidence>
<dbReference type="InterPro" id="IPR000626">
    <property type="entry name" value="Ubiquitin-like_dom"/>
</dbReference>
<dbReference type="Proteomes" id="UP001054889">
    <property type="component" value="Unassembled WGS sequence"/>
</dbReference>